<reference evidence="3" key="1">
    <citation type="journal article" date="2021" name="PeerJ">
        <title>Extensive microbial diversity within the chicken gut microbiome revealed by metagenomics and culture.</title>
        <authorList>
            <person name="Gilroy R."/>
            <person name="Ravi A."/>
            <person name="Getino M."/>
            <person name="Pursley I."/>
            <person name="Horton D.L."/>
            <person name="Alikhan N.F."/>
            <person name="Baker D."/>
            <person name="Gharbi K."/>
            <person name="Hall N."/>
            <person name="Watson M."/>
            <person name="Adriaenssens E.M."/>
            <person name="Foster-Nyarko E."/>
            <person name="Jarju S."/>
            <person name="Secka A."/>
            <person name="Antonio M."/>
            <person name="Oren A."/>
            <person name="Chaudhuri R.R."/>
            <person name="La Ragione R."/>
            <person name="Hildebrand F."/>
            <person name="Pallen M.J."/>
        </authorList>
    </citation>
    <scope>NUCLEOTIDE SEQUENCE</scope>
    <source>
        <strain evidence="3">ChiGjej3B3-11674</strain>
    </source>
</reference>
<keyword evidence="2" id="KW-0472">Membrane</keyword>
<keyword evidence="2" id="KW-0812">Transmembrane</keyword>
<feature type="region of interest" description="Disordered" evidence="1">
    <location>
        <begin position="54"/>
        <end position="80"/>
    </location>
</feature>
<comment type="caution">
    <text evidence="3">The sequence shown here is derived from an EMBL/GenBank/DDBJ whole genome shotgun (WGS) entry which is preliminary data.</text>
</comment>
<organism evidence="3 4">
    <name type="scientific">Candidatus Mediterraneibacter tabaqchaliae</name>
    <dbReference type="NCBI Taxonomy" id="2838689"/>
    <lineage>
        <taxon>Bacteria</taxon>
        <taxon>Bacillati</taxon>
        <taxon>Bacillota</taxon>
        <taxon>Clostridia</taxon>
        <taxon>Lachnospirales</taxon>
        <taxon>Lachnospiraceae</taxon>
        <taxon>Mediterraneibacter</taxon>
    </lineage>
</organism>
<evidence type="ECO:0000256" key="2">
    <source>
        <dbReference type="SAM" id="Phobius"/>
    </source>
</evidence>
<reference evidence="3" key="2">
    <citation type="submission" date="2021-04" db="EMBL/GenBank/DDBJ databases">
        <authorList>
            <person name="Gilroy R."/>
        </authorList>
    </citation>
    <scope>NUCLEOTIDE SEQUENCE</scope>
    <source>
        <strain evidence="3">ChiGjej3B3-11674</strain>
    </source>
</reference>
<proteinExistence type="predicted"/>
<evidence type="ECO:0000313" key="3">
    <source>
        <dbReference type="EMBL" id="HJD34388.1"/>
    </source>
</evidence>
<accession>A0A9D2R2W4</accession>
<dbReference type="AlphaFoldDB" id="A0A9D2R2W4"/>
<evidence type="ECO:0000256" key="1">
    <source>
        <dbReference type="SAM" id="MobiDB-lite"/>
    </source>
</evidence>
<keyword evidence="2" id="KW-1133">Transmembrane helix</keyword>
<gene>
    <name evidence="3" type="ORF">H9911_07620</name>
</gene>
<dbReference type="EMBL" id="DWUV01000139">
    <property type="protein sequence ID" value="HJD34388.1"/>
    <property type="molecule type" value="Genomic_DNA"/>
</dbReference>
<protein>
    <submittedName>
        <fullName evidence="3">Uncharacterized protein</fullName>
    </submittedName>
</protein>
<evidence type="ECO:0000313" key="4">
    <source>
        <dbReference type="Proteomes" id="UP000823897"/>
    </source>
</evidence>
<name>A0A9D2R2W4_9FIRM</name>
<feature type="transmembrane region" description="Helical" evidence="2">
    <location>
        <begin position="18"/>
        <end position="39"/>
    </location>
</feature>
<dbReference type="Proteomes" id="UP000823897">
    <property type="component" value="Unassembled WGS sequence"/>
</dbReference>
<sequence length="183" mass="19940">MEVNEVDRDSNKKPRINLLIPILLVITAAALCITIWAVFFRDNEPVLAPDYAPQEEEKNAEAIPGDSDEKLDNPEGGSSVSLTYSRDVEISLSERKASLLFANPGKSNQDMVLQIVIQGEVVVQSGTLKPGNQVKTLDLMDGVEEKLTAGTYEGNFAVLYYDPETGEKAIVNTEIPVTITVSS</sequence>